<evidence type="ECO:0000256" key="8">
    <source>
        <dbReference type="ARBA" id="ARBA00023239"/>
    </source>
</evidence>
<keyword evidence="9" id="KW-0170">Cobalt</keyword>
<keyword evidence="4" id="KW-0479">Metal-binding</keyword>
<comment type="function">
    <text evidence="3">Catalyzes the conversion of 3-deoxy-D-arabino-heptulosonate 7-phosphate (DAHP) to dehydroquinate (DHQ).</text>
</comment>
<comment type="cofactor">
    <cofactor evidence="2">
        <name>Co(2+)</name>
        <dbReference type="ChEBI" id="CHEBI:48828"/>
    </cofactor>
</comment>
<dbReference type="SUPFAM" id="SSF56796">
    <property type="entry name" value="Dehydroquinate synthase-like"/>
    <property type="match status" value="1"/>
</dbReference>
<evidence type="ECO:0000313" key="13">
    <source>
        <dbReference type="EMBL" id="MBL7560291.1"/>
    </source>
</evidence>
<evidence type="ECO:0000256" key="2">
    <source>
        <dbReference type="ARBA" id="ARBA00001941"/>
    </source>
</evidence>
<evidence type="ECO:0000313" key="14">
    <source>
        <dbReference type="Proteomes" id="UP000605013"/>
    </source>
</evidence>
<dbReference type="Proteomes" id="UP000605013">
    <property type="component" value="Unassembled WGS sequence"/>
</dbReference>
<dbReference type="GO" id="GO:0003856">
    <property type="term" value="F:3-dehydroquinate synthase activity"/>
    <property type="evidence" value="ECO:0007669"/>
    <property type="project" value="UniProtKB-EC"/>
</dbReference>
<sequence>MTPITTQDYSIQFNSDCYSALSNYIQNNTFSNIFILVDSNTSDLCLPKLLAQLNTELTIEVIEIEAGEQHKTIETCLGVWETLSELGADRKSLMLNLGGGVVTDLGGFVACTYQRGIKFINIPTTLLSMVDASIGGKNGVDLGAIKNQIGIIKTPNMVLVDTDYLSTLSSREMRSGLAEMLKHGLIHNELYYSKLSRLSNLTLEDLDQLIYDSILIKKDIVEQDPTEQNLRKSLNFGHTLGHAIESFYLNHKSKALLHGEAIAIGMILETYLSNKLLDFPEDKMQLIKENTIKVYGKIDIPEADYLPIIELMKFDKKNIKGNINFVLLNSIGDPKINQTTTNDLIIKSFKFYSN</sequence>
<dbReference type="PANTHER" id="PTHR43622:SF1">
    <property type="entry name" value="3-DEHYDROQUINATE SYNTHASE"/>
    <property type="match status" value="1"/>
</dbReference>
<evidence type="ECO:0000259" key="11">
    <source>
        <dbReference type="Pfam" id="PF01761"/>
    </source>
</evidence>
<evidence type="ECO:0000259" key="12">
    <source>
        <dbReference type="Pfam" id="PF24621"/>
    </source>
</evidence>
<proteinExistence type="predicted"/>
<dbReference type="EMBL" id="JAEMEF010000009">
    <property type="protein sequence ID" value="MBL7560291.1"/>
    <property type="molecule type" value="Genomic_DNA"/>
</dbReference>
<name>A0ABS1WME2_9FLAO</name>
<evidence type="ECO:0000256" key="10">
    <source>
        <dbReference type="NCBIfam" id="TIGR01357"/>
    </source>
</evidence>
<evidence type="ECO:0000256" key="1">
    <source>
        <dbReference type="ARBA" id="ARBA00001911"/>
    </source>
</evidence>
<dbReference type="Gene3D" id="3.40.50.1970">
    <property type="match status" value="1"/>
</dbReference>
<evidence type="ECO:0000256" key="4">
    <source>
        <dbReference type="ARBA" id="ARBA00022723"/>
    </source>
</evidence>
<keyword evidence="5" id="KW-0547">Nucleotide-binding</keyword>
<dbReference type="NCBIfam" id="TIGR01357">
    <property type="entry name" value="aroB"/>
    <property type="match status" value="1"/>
</dbReference>
<feature type="domain" description="3-dehydroquinate synthase C-terminal" evidence="12">
    <location>
        <begin position="176"/>
        <end position="318"/>
    </location>
</feature>
<organism evidence="13 14">
    <name type="scientific">Olleya sediminilitoris</name>
    <dbReference type="NCBI Taxonomy" id="2795739"/>
    <lineage>
        <taxon>Bacteria</taxon>
        <taxon>Pseudomonadati</taxon>
        <taxon>Bacteroidota</taxon>
        <taxon>Flavobacteriia</taxon>
        <taxon>Flavobacteriales</taxon>
        <taxon>Flavobacteriaceae</taxon>
    </lineage>
</organism>
<dbReference type="InterPro" id="IPR050071">
    <property type="entry name" value="Dehydroquinate_synthase"/>
</dbReference>
<comment type="cofactor">
    <cofactor evidence="1">
        <name>NAD(+)</name>
        <dbReference type="ChEBI" id="CHEBI:57540"/>
    </cofactor>
</comment>
<accession>A0ABS1WME2</accession>
<protein>
    <recommendedName>
        <fullName evidence="10">3-dehydroquinate synthase</fullName>
        <ecNumber evidence="10">4.2.3.4</ecNumber>
    </recommendedName>
</protein>
<dbReference type="InterPro" id="IPR030963">
    <property type="entry name" value="DHQ_synth_fam"/>
</dbReference>
<feature type="domain" description="3-dehydroquinate synthase N-terminal" evidence="11">
    <location>
        <begin position="62"/>
        <end position="174"/>
    </location>
</feature>
<dbReference type="Pfam" id="PF01761">
    <property type="entry name" value="DHQ_synthase"/>
    <property type="match status" value="1"/>
</dbReference>
<evidence type="ECO:0000256" key="6">
    <source>
        <dbReference type="ARBA" id="ARBA00022833"/>
    </source>
</evidence>
<dbReference type="InterPro" id="IPR016037">
    <property type="entry name" value="DHQ_synth_AroB"/>
</dbReference>
<evidence type="ECO:0000256" key="9">
    <source>
        <dbReference type="ARBA" id="ARBA00023285"/>
    </source>
</evidence>
<keyword evidence="8 13" id="KW-0456">Lyase</keyword>
<dbReference type="PIRSF" id="PIRSF001455">
    <property type="entry name" value="DHQ_synth"/>
    <property type="match status" value="1"/>
</dbReference>
<dbReference type="PANTHER" id="PTHR43622">
    <property type="entry name" value="3-DEHYDROQUINATE SYNTHASE"/>
    <property type="match status" value="1"/>
</dbReference>
<comment type="caution">
    <text evidence="13">The sequence shown here is derived from an EMBL/GenBank/DDBJ whole genome shotgun (WGS) entry which is preliminary data.</text>
</comment>
<evidence type="ECO:0000256" key="5">
    <source>
        <dbReference type="ARBA" id="ARBA00022741"/>
    </source>
</evidence>
<dbReference type="EC" id="4.2.3.4" evidence="10"/>
<gene>
    <name evidence="13" type="primary">aroB</name>
    <name evidence="13" type="ORF">JAO71_10815</name>
</gene>
<dbReference type="CDD" id="cd08195">
    <property type="entry name" value="DHQS"/>
    <property type="match status" value="1"/>
</dbReference>
<keyword evidence="7" id="KW-0520">NAD</keyword>
<dbReference type="InterPro" id="IPR056179">
    <property type="entry name" value="DHQS_C"/>
</dbReference>
<dbReference type="InterPro" id="IPR030960">
    <property type="entry name" value="DHQS/DOIS_N"/>
</dbReference>
<keyword evidence="14" id="KW-1185">Reference proteome</keyword>
<dbReference type="Pfam" id="PF24621">
    <property type="entry name" value="DHQS_C"/>
    <property type="match status" value="1"/>
</dbReference>
<reference evidence="13 14" key="1">
    <citation type="submission" date="2020-12" db="EMBL/GenBank/DDBJ databases">
        <title>Olleya sediminilitoris sp. nov., isolated from a tidal flat.</title>
        <authorList>
            <person name="Park S."/>
            <person name="Yoon J.-H."/>
        </authorList>
    </citation>
    <scope>NUCLEOTIDE SEQUENCE [LARGE SCALE GENOMIC DNA]</scope>
    <source>
        <strain evidence="13 14">YSTF-M6</strain>
    </source>
</reference>
<keyword evidence="6" id="KW-0862">Zinc</keyword>
<dbReference type="RefSeq" id="WP_203000781.1">
    <property type="nucleotide sequence ID" value="NZ_JAEMEF010000009.1"/>
</dbReference>
<dbReference type="Gene3D" id="1.20.1090.10">
    <property type="entry name" value="Dehydroquinate synthase-like - alpha domain"/>
    <property type="match status" value="1"/>
</dbReference>
<evidence type="ECO:0000256" key="7">
    <source>
        <dbReference type="ARBA" id="ARBA00023027"/>
    </source>
</evidence>
<evidence type="ECO:0000256" key="3">
    <source>
        <dbReference type="ARBA" id="ARBA00003485"/>
    </source>
</evidence>